<evidence type="ECO:0000313" key="1">
    <source>
        <dbReference type="EMBL" id="KAK2083177.1"/>
    </source>
</evidence>
<gene>
    <name evidence="1" type="ORF">P7K49_038413</name>
</gene>
<dbReference type="EMBL" id="JASSZA010000023">
    <property type="protein sequence ID" value="KAK2083177.1"/>
    <property type="molecule type" value="Genomic_DNA"/>
</dbReference>
<reference evidence="1 2" key="1">
    <citation type="submission" date="2023-05" db="EMBL/GenBank/DDBJ databases">
        <title>B98-5 Cell Line De Novo Hybrid Assembly: An Optical Mapping Approach.</title>
        <authorList>
            <person name="Kananen K."/>
            <person name="Auerbach J.A."/>
            <person name="Kautto E."/>
            <person name="Blachly J.S."/>
        </authorList>
    </citation>
    <scope>NUCLEOTIDE SEQUENCE [LARGE SCALE GENOMIC DNA]</scope>
    <source>
        <strain evidence="1">B95-8</strain>
        <tissue evidence="1">Cell line</tissue>
    </source>
</reference>
<proteinExistence type="predicted"/>
<accession>A0ABQ9TEK9</accession>
<evidence type="ECO:0000313" key="2">
    <source>
        <dbReference type="Proteomes" id="UP001266305"/>
    </source>
</evidence>
<dbReference type="Proteomes" id="UP001266305">
    <property type="component" value="Unassembled WGS sequence"/>
</dbReference>
<sequence length="149" mass="17279">MKQRRGDKEMILSDPILVCTENSIEFREMVRFSLCVLCRNLERRCFLSRIIYWQSEDAVGHSWETDLLGMKKKLNQDRNEGCKGSEIAGDEAAKHRVVSATLERNRAETEFEIERFLPVCFDYGNTVVLEYGSIRMASSVIQTTIIQDY</sequence>
<keyword evidence="2" id="KW-1185">Reference proteome</keyword>
<name>A0ABQ9TEK9_SAGOE</name>
<comment type="caution">
    <text evidence="1">The sequence shown here is derived from an EMBL/GenBank/DDBJ whole genome shotgun (WGS) entry which is preliminary data.</text>
</comment>
<protein>
    <submittedName>
        <fullName evidence="1">Uncharacterized protein</fullName>
    </submittedName>
</protein>
<organism evidence="1 2">
    <name type="scientific">Saguinus oedipus</name>
    <name type="common">Cotton-top tamarin</name>
    <name type="synonym">Oedipomidas oedipus</name>
    <dbReference type="NCBI Taxonomy" id="9490"/>
    <lineage>
        <taxon>Eukaryota</taxon>
        <taxon>Metazoa</taxon>
        <taxon>Chordata</taxon>
        <taxon>Craniata</taxon>
        <taxon>Vertebrata</taxon>
        <taxon>Euteleostomi</taxon>
        <taxon>Mammalia</taxon>
        <taxon>Eutheria</taxon>
        <taxon>Euarchontoglires</taxon>
        <taxon>Primates</taxon>
        <taxon>Haplorrhini</taxon>
        <taxon>Platyrrhini</taxon>
        <taxon>Cebidae</taxon>
        <taxon>Callitrichinae</taxon>
        <taxon>Saguinus</taxon>
    </lineage>
</organism>